<comment type="caution">
    <text evidence="2">The sequence shown here is derived from an EMBL/GenBank/DDBJ whole genome shotgun (WGS) entry which is preliminary data.</text>
</comment>
<dbReference type="EMBL" id="VSSQ01120118">
    <property type="protein sequence ID" value="MPN53223.1"/>
    <property type="molecule type" value="Genomic_DNA"/>
</dbReference>
<organism evidence="2">
    <name type="scientific">bioreactor metagenome</name>
    <dbReference type="NCBI Taxonomy" id="1076179"/>
    <lineage>
        <taxon>unclassified sequences</taxon>
        <taxon>metagenomes</taxon>
        <taxon>ecological metagenomes</taxon>
    </lineage>
</organism>
<sequence>MFSVIMQMKFTQIIIVVVFQNSLFCYIDIKVVSAYANFFVGTIDQILVICVYTNILNIILLGKMCLQHRSE</sequence>
<evidence type="ECO:0000313" key="2">
    <source>
        <dbReference type="EMBL" id="MPN53223.1"/>
    </source>
</evidence>
<feature type="transmembrane region" description="Helical" evidence="1">
    <location>
        <begin position="35"/>
        <end position="61"/>
    </location>
</feature>
<protein>
    <submittedName>
        <fullName evidence="2">Uncharacterized protein</fullName>
    </submittedName>
</protein>
<dbReference type="AlphaFoldDB" id="A0A645J199"/>
<accession>A0A645J199</accession>
<name>A0A645J199_9ZZZZ</name>
<proteinExistence type="predicted"/>
<keyword evidence="1" id="KW-0812">Transmembrane</keyword>
<reference evidence="2" key="1">
    <citation type="submission" date="2019-08" db="EMBL/GenBank/DDBJ databases">
        <authorList>
            <person name="Kucharzyk K."/>
            <person name="Murdoch R.W."/>
            <person name="Higgins S."/>
            <person name="Loffler F."/>
        </authorList>
    </citation>
    <scope>NUCLEOTIDE SEQUENCE</scope>
</reference>
<gene>
    <name evidence="2" type="ORF">SDC9_200887</name>
</gene>
<keyword evidence="1" id="KW-0472">Membrane</keyword>
<keyword evidence="1" id="KW-1133">Transmembrane helix</keyword>
<evidence type="ECO:0000256" key="1">
    <source>
        <dbReference type="SAM" id="Phobius"/>
    </source>
</evidence>